<keyword evidence="5 13" id="KW-0808">Transferase</keyword>
<evidence type="ECO:0000259" key="17">
    <source>
        <dbReference type="PROSITE" id="PS50173"/>
    </source>
</evidence>
<dbReference type="Pfam" id="PF16727">
    <property type="entry name" value="REV1_C"/>
    <property type="match status" value="1"/>
</dbReference>
<evidence type="ECO:0000256" key="1">
    <source>
        <dbReference type="ARBA" id="ARBA00004123"/>
    </source>
</evidence>
<dbReference type="PROSITE" id="PS50172">
    <property type="entry name" value="BRCT"/>
    <property type="match status" value="1"/>
</dbReference>
<dbReference type="InterPro" id="IPR053848">
    <property type="entry name" value="IMS_HHH_1"/>
</dbReference>
<dbReference type="InterPro" id="IPR036420">
    <property type="entry name" value="BRCT_dom_sf"/>
</dbReference>
<dbReference type="CDD" id="cd01701">
    <property type="entry name" value="PolY_Rev1"/>
    <property type="match status" value="1"/>
</dbReference>
<dbReference type="PROSITE" id="PS50173">
    <property type="entry name" value="UMUC"/>
    <property type="match status" value="1"/>
</dbReference>
<evidence type="ECO:0000256" key="15">
    <source>
        <dbReference type="SAM" id="MobiDB-lite"/>
    </source>
</evidence>
<dbReference type="SMART" id="SM00292">
    <property type="entry name" value="BRCT"/>
    <property type="match status" value="1"/>
</dbReference>
<keyword evidence="11 13" id="KW-0234">DNA repair</keyword>
<feature type="domain" description="BRCT" evidence="16">
    <location>
        <begin position="47"/>
        <end position="133"/>
    </location>
</feature>
<feature type="binding site" evidence="14">
    <location>
        <position position="489"/>
    </location>
    <ligand>
        <name>Mg(2+)</name>
        <dbReference type="ChEBI" id="CHEBI:18420"/>
        <label>1</label>
    </ligand>
</feature>
<dbReference type="InterPro" id="IPR043128">
    <property type="entry name" value="Rev_trsase/Diguanyl_cyclase"/>
</dbReference>
<reference evidence="18 19" key="1">
    <citation type="submission" date="2024-03" db="EMBL/GenBank/DDBJ databases">
        <title>The genome assembly and annotation of the cricket Gryllus longicercus Weissman &amp; Gray.</title>
        <authorList>
            <person name="Szrajer S."/>
            <person name="Gray D."/>
            <person name="Ylla G."/>
        </authorList>
    </citation>
    <scope>NUCLEOTIDE SEQUENCE [LARGE SCALE GENOMIC DNA]</scope>
    <source>
        <strain evidence="18">DAG 2021-001</strain>
        <tissue evidence="18">Whole body minus gut</tissue>
    </source>
</reference>
<dbReference type="SUPFAM" id="SSF100879">
    <property type="entry name" value="Lesion bypass DNA polymerase (Y-family), little finger domain"/>
    <property type="match status" value="1"/>
</dbReference>
<comment type="similarity">
    <text evidence="2 13">Belongs to the DNA polymerase type-Y family.</text>
</comment>
<evidence type="ECO:0000256" key="2">
    <source>
        <dbReference type="ARBA" id="ARBA00010945"/>
    </source>
</evidence>
<keyword evidence="9 14" id="KW-0460">Magnesium</keyword>
<dbReference type="InterPro" id="IPR001126">
    <property type="entry name" value="UmuC"/>
</dbReference>
<evidence type="ECO:0000256" key="10">
    <source>
        <dbReference type="ARBA" id="ARBA00023125"/>
    </source>
</evidence>
<dbReference type="InterPro" id="IPR017961">
    <property type="entry name" value="DNA_pol_Y-fam_little_finger"/>
</dbReference>
<evidence type="ECO:0000256" key="6">
    <source>
        <dbReference type="ARBA" id="ARBA00022695"/>
    </source>
</evidence>
<dbReference type="GO" id="GO:0005634">
    <property type="term" value="C:nucleus"/>
    <property type="evidence" value="ECO:0007669"/>
    <property type="project" value="UniProtKB-SubCell"/>
</dbReference>
<dbReference type="EC" id="2.7.7.-" evidence="13"/>
<evidence type="ECO:0000256" key="12">
    <source>
        <dbReference type="ARBA" id="ARBA00023242"/>
    </source>
</evidence>
<keyword evidence="4 13" id="KW-0237">DNA synthesis</keyword>
<dbReference type="Pfam" id="PF00817">
    <property type="entry name" value="IMS"/>
    <property type="match status" value="2"/>
</dbReference>
<dbReference type="Pfam" id="PF21999">
    <property type="entry name" value="IMS_HHH_1"/>
    <property type="match status" value="1"/>
</dbReference>
<dbReference type="GO" id="GO:0006281">
    <property type="term" value="P:DNA repair"/>
    <property type="evidence" value="ECO:0007669"/>
    <property type="project" value="UniProtKB-KW"/>
</dbReference>
<feature type="compositionally biased region" description="Basic and acidic residues" evidence="15">
    <location>
        <begin position="770"/>
        <end position="783"/>
    </location>
</feature>
<feature type="region of interest" description="Disordered" evidence="15">
    <location>
        <begin position="770"/>
        <end position="792"/>
    </location>
</feature>
<dbReference type="InterPro" id="IPR031991">
    <property type="entry name" value="Rev1_C"/>
</dbReference>
<dbReference type="EMBL" id="JAZDUA010000137">
    <property type="protein sequence ID" value="KAK7866770.1"/>
    <property type="molecule type" value="Genomic_DNA"/>
</dbReference>
<comment type="cofactor">
    <cofactor evidence="14">
        <name>Mg(2+)</name>
        <dbReference type="ChEBI" id="CHEBI:18420"/>
    </cofactor>
    <text evidence="14">Binds 2 magnesium ions.</text>
</comment>
<evidence type="ECO:0000256" key="7">
    <source>
        <dbReference type="ARBA" id="ARBA00022723"/>
    </source>
</evidence>
<evidence type="ECO:0000256" key="9">
    <source>
        <dbReference type="ARBA" id="ARBA00022842"/>
    </source>
</evidence>
<dbReference type="PANTHER" id="PTHR45990:SF1">
    <property type="entry name" value="DNA REPAIR PROTEIN REV1"/>
    <property type="match status" value="1"/>
</dbReference>
<dbReference type="PANTHER" id="PTHR45990">
    <property type="entry name" value="DNA REPAIR PROTEIN REV1"/>
    <property type="match status" value="1"/>
</dbReference>
<dbReference type="Gene3D" id="3.30.1490.100">
    <property type="entry name" value="DNA polymerase, Y-family, little finger domain"/>
    <property type="match status" value="1"/>
</dbReference>
<feature type="region of interest" description="Disordered" evidence="15">
    <location>
        <begin position="393"/>
        <end position="416"/>
    </location>
</feature>
<evidence type="ECO:0000259" key="16">
    <source>
        <dbReference type="PROSITE" id="PS50172"/>
    </source>
</evidence>
<keyword evidence="7 14" id="KW-0479">Metal-binding</keyword>
<dbReference type="FunFam" id="3.40.50.10190:FF:000011">
    <property type="entry name" value="DNA repair protein REV1"/>
    <property type="match status" value="1"/>
</dbReference>
<dbReference type="FunFam" id="3.30.1490.100:FF:000001">
    <property type="entry name" value="DNA repair protein REV1"/>
    <property type="match status" value="1"/>
</dbReference>
<feature type="region of interest" description="Disordered" evidence="15">
    <location>
        <begin position="157"/>
        <end position="180"/>
    </location>
</feature>
<dbReference type="GO" id="GO:0017125">
    <property type="term" value="F:deoxycytidyl transferase activity"/>
    <property type="evidence" value="ECO:0007669"/>
    <property type="project" value="TreeGrafter"/>
</dbReference>
<evidence type="ECO:0000313" key="19">
    <source>
        <dbReference type="Proteomes" id="UP001378592"/>
    </source>
</evidence>
<evidence type="ECO:0000256" key="11">
    <source>
        <dbReference type="ARBA" id="ARBA00023204"/>
    </source>
</evidence>
<dbReference type="Proteomes" id="UP001378592">
    <property type="component" value="Unassembled WGS sequence"/>
</dbReference>
<feature type="domain" description="UmuC" evidence="17">
    <location>
        <begin position="336"/>
        <end position="571"/>
    </location>
</feature>
<gene>
    <name evidence="18" type="ORF">R5R35_008756</name>
</gene>
<feature type="binding site" evidence="14">
    <location>
        <position position="488"/>
    </location>
    <ligand>
        <name>Mg(2+)</name>
        <dbReference type="ChEBI" id="CHEBI:18420"/>
        <label>1</label>
    </ligand>
</feature>
<dbReference type="InterPro" id="IPR038401">
    <property type="entry name" value="Rev1_C_sf"/>
</dbReference>
<accession>A0AAN9VKT8</accession>
<keyword evidence="6 13" id="KW-0548">Nucleotidyltransferase</keyword>
<dbReference type="GO" id="GO:0003887">
    <property type="term" value="F:DNA-directed DNA polymerase activity"/>
    <property type="evidence" value="ECO:0007669"/>
    <property type="project" value="InterPro"/>
</dbReference>
<keyword evidence="10 13" id="KW-0238">DNA-binding</keyword>
<dbReference type="Pfam" id="PF11799">
    <property type="entry name" value="IMS_C"/>
    <property type="match status" value="1"/>
</dbReference>
<dbReference type="InterPro" id="IPR012112">
    <property type="entry name" value="REV1"/>
</dbReference>
<dbReference type="Pfam" id="PF16589">
    <property type="entry name" value="BRCT_2"/>
    <property type="match status" value="1"/>
</dbReference>
<dbReference type="Gene3D" id="3.40.50.10190">
    <property type="entry name" value="BRCT domain"/>
    <property type="match status" value="1"/>
</dbReference>
<dbReference type="GO" id="GO:0070987">
    <property type="term" value="P:error-free translesion synthesis"/>
    <property type="evidence" value="ECO:0007669"/>
    <property type="project" value="TreeGrafter"/>
</dbReference>
<feature type="region of interest" description="Disordered" evidence="15">
    <location>
        <begin position="217"/>
        <end position="247"/>
    </location>
</feature>
<dbReference type="SUPFAM" id="SSF52113">
    <property type="entry name" value="BRCT domain"/>
    <property type="match status" value="1"/>
</dbReference>
<evidence type="ECO:0000256" key="5">
    <source>
        <dbReference type="ARBA" id="ARBA00022679"/>
    </source>
</evidence>
<evidence type="ECO:0000256" key="13">
    <source>
        <dbReference type="PIRNR" id="PIRNR036573"/>
    </source>
</evidence>
<sequence length="987" mass="110760">MIKKKSKRERRGEDEDNGFAMWGGYMAAKISKLEEQFTVQAGKETEHESNIFQGIAIYVNGYTVPGADELKRIMILHGGVFHHYETRKTTHIIASNLPDTKVKQLKTLNVVKPAWIVDSVTAGTLLDFRKYLLYSNHTKSQPRLNFQQEISSKKTIKEDSELLPCDQDSESNSLDNETKCKEVDTNTCLRSENEQQHTNHCRNGVVETGLRELVKSCPDSPSLVKSKQSPGSSPSKARTANPSRRTAVEPQFLSEFYGNSRLHHLSTMGAMFKEYVAKLREDSQGDFPGIKRLMEWKKNSGIRQDLGADEDLIDDFDDETFMNERNKKVPCPTKTIMHIDMDCFFVSVGLRNRPDLHGCPVAVTHAKGNASRVREGTNRQYEREFYRQRFQTRLKQRQSGRSGENEEVERKSRLDDVDENESLSEIASCNYEARKAGVKNGMFFGTAIKLCPGLKTIPYDFEGYKEVSYKLYDILASYTLEIEAVSCDEMYVNCSEILKKANVTSLEFASFLRAELKEATGCTASAGFGSNPLQARLATKKAKPNGQFHLLPTDVEMFMHNIKVEDLPGVGHSLAYRLHAEGITDCRDLQRLSLASLQRKFGNKTGETLHQHARGEDQRALDVCHQRKSVSAEVNYGIRFTTQREAEAFVQQLAQEVVSRMKQARVRGRQVTLKLMIRAKDAPVETAKFMGHGACDNISRSVSLGTPTDDPDIIYREAVALERQLKISPSDLRGVGIQMNRLVHSATSGSAKSTVLTKFLGLKKTKGENSEARIESDGGKRVGTESNNVKSPSKCIESKKISQCTEVSNVPVRRETGLIGEVKMEKKRSAVNDKMCQERKLVEQETESKIKSFSKAGRTAASCDHVVGSPVAGKPKLTSEESNPIPILTPPVEVPMMTLSQARKLVRAWVTSEVNPQTCDVVMFTNYIQRLVLARHLEDVDILFSLLHRLLINKGRPWKAAYGTIVKNTQTIMQTVYGANLKVPEFD</sequence>
<feature type="compositionally biased region" description="Low complexity" evidence="15">
    <location>
        <begin position="225"/>
        <end position="236"/>
    </location>
</feature>
<comment type="function">
    <text evidence="13">Deoxycytidyl transferase involved in DNA repair. Transfers a dCMP residue from dCTP to the 3'-end of a DNA primer in a template-dependent reaction. May assist in the first step in the bypass of abasic lesions by the insertion of a nucleotide opposite the lesion. Required for normal induction of mutations by physical and chemical agents.</text>
</comment>
<keyword evidence="19" id="KW-1185">Reference proteome</keyword>
<evidence type="ECO:0000256" key="14">
    <source>
        <dbReference type="PIRSR" id="PIRSR036573-2"/>
    </source>
</evidence>
<keyword evidence="12 13" id="KW-0539">Nucleus</keyword>
<dbReference type="CDD" id="cd17719">
    <property type="entry name" value="BRCT_Rev1"/>
    <property type="match status" value="1"/>
</dbReference>
<feature type="binding site" evidence="14">
    <location>
        <position position="340"/>
    </location>
    <ligand>
        <name>Mg(2+)</name>
        <dbReference type="ChEBI" id="CHEBI:18420"/>
        <label>1</label>
    </ligand>
</feature>
<dbReference type="InterPro" id="IPR001357">
    <property type="entry name" value="BRCT_dom"/>
</dbReference>
<dbReference type="AlphaFoldDB" id="A0AAN9VKT8"/>
<protein>
    <recommendedName>
        <fullName evidence="3 13">DNA repair protein REV1</fullName>
        <ecNumber evidence="13">2.7.7.-</ecNumber>
    </recommendedName>
</protein>
<evidence type="ECO:0000256" key="4">
    <source>
        <dbReference type="ARBA" id="ARBA00022634"/>
    </source>
</evidence>
<dbReference type="GO" id="GO:0003684">
    <property type="term" value="F:damaged DNA binding"/>
    <property type="evidence" value="ECO:0007669"/>
    <property type="project" value="UniProtKB-UniRule"/>
</dbReference>
<dbReference type="Gene3D" id="1.20.58.1280">
    <property type="entry name" value="DNA repair protein Rev1, C-terminal domain"/>
    <property type="match status" value="1"/>
</dbReference>
<dbReference type="Gene3D" id="6.10.250.1490">
    <property type="match status" value="1"/>
</dbReference>
<dbReference type="Gene3D" id="3.30.70.270">
    <property type="match status" value="2"/>
</dbReference>
<comment type="caution">
    <text evidence="18">The sequence shown here is derived from an EMBL/GenBank/DDBJ whole genome shotgun (WGS) entry which is preliminary data.</text>
</comment>
<dbReference type="SUPFAM" id="SSF56672">
    <property type="entry name" value="DNA/RNA polymerases"/>
    <property type="match status" value="1"/>
</dbReference>
<keyword evidence="8 13" id="KW-0227">DNA damage</keyword>
<comment type="subcellular location">
    <subcellularLocation>
        <location evidence="1 13">Nucleus</location>
    </subcellularLocation>
</comment>
<dbReference type="PIRSF" id="PIRSF036573">
    <property type="entry name" value="REV1"/>
    <property type="match status" value="1"/>
</dbReference>
<dbReference type="Gene3D" id="1.10.150.20">
    <property type="entry name" value="5' to 3' exonuclease, C-terminal subdomain"/>
    <property type="match status" value="1"/>
</dbReference>
<evidence type="ECO:0000256" key="3">
    <source>
        <dbReference type="ARBA" id="ARBA00020399"/>
    </source>
</evidence>
<dbReference type="Gene3D" id="3.40.1170.60">
    <property type="match status" value="1"/>
</dbReference>
<evidence type="ECO:0000313" key="18">
    <source>
        <dbReference type="EMBL" id="KAK7866770.1"/>
    </source>
</evidence>
<name>A0AAN9VKT8_9ORTH</name>
<dbReference type="InterPro" id="IPR043502">
    <property type="entry name" value="DNA/RNA_pol_sf"/>
</dbReference>
<dbReference type="GO" id="GO:0042276">
    <property type="term" value="P:error-prone translesion synthesis"/>
    <property type="evidence" value="ECO:0007669"/>
    <property type="project" value="InterPro"/>
</dbReference>
<organism evidence="18 19">
    <name type="scientific">Gryllus longicercus</name>
    <dbReference type="NCBI Taxonomy" id="2509291"/>
    <lineage>
        <taxon>Eukaryota</taxon>
        <taxon>Metazoa</taxon>
        <taxon>Ecdysozoa</taxon>
        <taxon>Arthropoda</taxon>
        <taxon>Hexapoda</taxon>
        <taxon>Insecta</taxon>
        <taxon>Pterygota</taxon>
        <taxon>Neoptera</taxon>
        <taxon>Polyneoptera</taxon>
        <taxon>Orthoptera</taxon>
        <taxon>Ensifera</taxon>
        <taxon>Gryllidea</taxon>
        <taxon>Grylloidea</taxon>
        <taxon>Gryllidae</taxon>
        <taxon>Gryllinae</taxon>
        <taxon>Gryllus</taxon>
    </lineage>
</organism>
<proteinExistence type="inferred from homology"/>
<dbReference type="GO" id="GO:0046872">
    <property type="term" value="F:metal ion binding"/>
    <property type="evidence" value="ECO:0007669"/>
    <property type="project" value="UniProtKB-KW"/>
</dbReference>
<dbReference type="InterPro" id="IPR036775">
    <property type="entry name" value="DNA_pol_Y-fam_lit_finger_sf"/>
</dbReference>
<evidence type="ECO:0000256" key="8">
    <source>
        <dbReference type="ARBA" id="ARBA00022763"/>
    </source>
</evidence>